<dbReference type="EMBL" id="PFMR01000101">
    <property type="protein sequence ID" value="PIZ17614.1"/>
    <property type="molecule type" value="Genomic_DNA"/>
</dbReference>
<dbReference type="Pfam" id="PF01592">
    <property type="entry name" value="NifU_N"/>
    <property type="match status" value="1"/>
</dbReference>
<name>A0A2M7SDQ0_9BACT</name>
<evidence type="ECO:0000313" key="3">
    <source>
        <dbReference type="Proteomes" id="UP000229307"/>
    </source>
</evidence>
<sequence length="105" mass="11483">MPFYSEKVLDHFKHPRNVGEIENADGTGEVGNPVCGDMMTFYVKIKDNKIEDVKFKTFGCGAAIAVSSMVSEMAKGKTLEEAMKLTNEMVAQELGGLPPNKLHCS</sequence>
<reference evidence="3" key="1">
    <citation type="submission" date="2017-09" db="EMBL/GenBank/DDBJ databases">
        <title>Depth-based differentiation of microbial function through sediment-hosted aquifers and enrichment of novel symbionts in the deep terrestrial subsurface.</title>
        <authorList>
            <person name="Probst A.J."/>
            <person name="Ladd B."/>
            <person name="Jarett J.K."/>
            <person name="Geller-Mcgrath D.E."/>
            <person name="Sieber C.M.K."/>
            <person name="Emerson J.B."/>
            <person name="Anantharaman K."/>
            <person name="Thomas B.C."/>
            <person name="Malmstrom R."/>
            <person name="Stieglmeier M."/>
            <person name="Klingl A."/>
            <person name="Woyke T."/>
            <person name="Ryan C.M."/>
            <person name="Banfield J.F."/>
        </authorList>
    </citation>
    <scope>NUCLEOTIDE SEQUENCE [LARGE SCALE GENOMIC DNA]</scope>
</reference>
<dbReference type="Proteomes" id="UP000229307">
    <property type="component" value="Unassembled WGS sequence"/>
</dbReference>
<evidence type="ECO:0000259" key="1">
    <source>
        <dbReference type="Pfam" id="PF01592"/>
    </source>
</evidence>
<comment type="caution">
    <text evidence="2">The sequence shown here is derived from an EMBL/GenBank/DDBJ whole genome shotgun (WGS) entry which is preliminary data.</text>
</comment>
<dbReference type="PANTHER" id="PTHR10093">
    <property type="entry name" value="IRON-SULFUR CLUSTER ASSEMBLY ENZYME NIFU HOMOLOG"/>
    <property type="match status" value="1"/>
</dbReference>
<dbReference type="Gene3D" id="3.90.1010.10">
    <property type="match status" value="1"/>
</dbReference>
<dbReference type="GO" id="GO:0051536">
    <property type="term" value="F:iron-sulfur cluster binding"/>
    <property type="evidence" value="ECO:0007669"/>
    <property type="project" value="InterPro"/>
</dbReference>
<dbReference type="GO" id="GO:0005506">
    <property type="term" value="F:iron ion binding"/>
    <property type="evidence" value="ECO:0007669"/>
    <property type="project" value="InterPro"/>
</dbReference>
<evidence type="ECO:0000313" key="2">
    <source>
        <dbReference type="EMBL" id="PIZ17614.1"/>
    </source>
</evidence>
<accession>A0A2M7SDQ0</accession>
<protein>
    <submittedName>
        <fullName evidence="2">Iron-sulfur cluster assembly scaffold protein</fullName>
    </submittedName>
</protein>
<feature type="domain" description="NIF system FeS cluster assembly NifU N-terminal" evidence="1">
    <location>
        <begin position="4"/>
        <end position="105"/>
    </location>
</feature>
<organism evidence="2 3">
    <name type="scientific">Candidatus Desantisbacteria bacterium CG_4_10_14_0_8_um_filter_48_22</name>
    <dbReference type="NCBI Taxonomy" id="1974543"/>
    <lineage>
        <taxon>Bacteria</taxon>
        <taxon>Candidatus Desantisiibacteriota</taxon>
    </lineage>
</organism>
<dbReference type="InterPro" id="IPR002871">
    <property type="entry name" value="NIF_FeS_clus_asmbl_NifU_N"/>
</dbReference>
<dbReference type="GO" id="GO:0016226">
    <property type="term" value="P:iron-sulfur cluster assembly"/>
    <property type="evidence" value="ECO:0007669"/>
    <property type="project" value="InterPro"/>
</dbReference>
<proteinExistence type="predicted"/>
<dbReference type="CDD" id="cd06664">
    <property type="entry name" value="IscU_like"/>
    <property type="match status" value="1"/>
</dbReference>
<feature type="non-terminal residue" evidence="2">
    <location>
        <position position="105"/>
    </location>
</feature>
<dbReference type="SUPFAM" id="SSF82649">
    <property type="entry name" value="SufE/NifU"/>
    <property type="match status" value="1"/>
</dbReference>
<gene>
    <name evidence="2" type="ORF">COY52_03675</name>
</gene>
<dbReference type="AlphaFoldDB" id="A0A2M7SDQ0"/>